<comment type="catalytic activity">
    <reaction evidence="1">
        <text>ATP + protein L-histidine = ADP + protein N-phospho-L-histidine.</text>
        <dbReference type="EC" id="2.7.13.3"/>
    </reaction>
</comment>
<dbReference type="SUPFAM" id="SSF47384">
    <property type="entry name" value="Homodimeric domain of signal transducing histidine kinase"/>
    <property type="match status" value="1"/>
</dbReference>
<dbReference type="InterPro" id="IPR004358">
    <property type="entry name" value="Sig_transdc_His_kin-like_C"/>
</dbReference>
<comment type="subcellular location">
    <subcellularLocation>
        <location evidence="2">Cell membrane</location>
        <topology evidence="2">Multi-pass membrane protein</topology>
    </subcellularLocation>
</comment>
<keyword evidence="11 15" id="KW-1133">Transmembrane helix</keyword>
<proteinExistence type="predicted"/>
<dbReference type="PROSITE" id="PS50885">
    <property type="entry name" value="HAMP"/>
    <property type="match status" value="1"/>
</dbReference>
<evidence type="ECO:0000256" key="1">
    <source>
        <dbReference type="ARBA" id="ARBA00000085"/>
    </source>
</evidence>
<dbReference type="InterPro" id="IPR003594">
    <property type="entry name" value="HATPase_dom"/>
</dbReference>
<keyword evidence="7 15" id="KW-0812">Transmembrane</keyword>
<dbReference type="Proteomes" id="UP000676917">
    <property type="component" value="Unassembled WGS sequence"/>
</dbReference>
<dbReference type="RefSeq" id="WP_212922166.1">
    <property type="nucleotide sequence ID" value="NZ_BORP01000008.1"/>
</dbReference>
<keyword evidence="5" id="KW-0597">Phosphoprotein</keyword>
<feature type="transmembrane region" description="Helical" evidence="15">
    <location>
        <begin position="450"/>
        <end position="469"/>
    </location>
</feature>
<evidence type="ECO:0000313" key="18">
    <source>
        <dbReference type="EMBL" id="GIO28714.1"/>
    </source>
</evidence>
<keyword evidence="10" id="KW-0067">ATP-binding</keyword>
<accession>A0A919XA75</accession>
<sequence>MGTRWKSSIFIILTCSVLFVGGFCGIILLSNNGWYYAQKDYFHTEDFQYGDLEQFKQLVVMFELNDVTLEEAKEKITVTKDEIEEYRYSYGNLEQQIESIKGQYEDLIQQAIDNDAQQVADAYIRERDNKINDITKNFESDDYVKDKIIKDREKELETYFIEIESYRPQFEEYKTMFQYYLKDPTNNLVYTNLDNTGKKADVNQISDETNVYVESVTLRNGDMFDYNLLESEESLDMLGGADKKLEGRIGVPNVEPQTNTLIERNEHYKKNQLIIWIVISLSILALILSLIIAKKAKKTRAEVSNWRRSYNKLPIDVRVGLLGVSSIFTVLMFFSLVQAIYYFSPGFSIYLGLFNLMELIVVSIGLAITVMQINFLLVTLKDWKNFKNLWEQCVSYKLYLFLKREMLKLIKNLKEAFLDQTTGTQLIFIFGMVFILGLMGIMVFLHPIFLFFYILILVSIGIPLGNVILKNVGFFNRIVENTNELAAGNLSKDLEITGNTALATLAENINVLKQGVKHSQSEQAKSERLKTELITNVSHDLRTPLTSIITYTELLKEKQKMNDESAAYLEIIDRKSKRLKVLIEDLFEVSKMASGNIELKKEKVDLVQLLQQALGEYDDMIHESSLQFRVTHIDPPVHAIVDGQKLWRVFDNLIGNILKYSMENSRVYINLSVGNGHAIIAFKNVSKYELSENSDELFERFKRGDTSRHTEGSGLGLAIAQSIIELHNGQLEIEIDGDLFKIIIFLPIEE</sequence>
<keyword evidence="9 18" id="KW-0418">Kinase</keyword>
<dbReference type="InterPro" id="IPR003660">
    <property type="entry name" value="HAMP_dom"/>
</dbReference>
<evidence type="ECO:0000256" key="6">
    <source>
        <dbReference type="ARBA" id="ARBA00022679"/>
    </source>
</evidence>
<keyword evidence="8" id="KW-0547">Nucleotide-binding</keyword>
<dbReference type="Gene3D" id="3.30.565.10">
    <property type="entry name" value="Histidine kinase-like ATPase, C-terminal domain"/>
    <property type="match status" value="1"/>
</dbReference>
<dbReference type="InterPro" id="IPR005467">
    <property type="entry name" value="His_kinase_dom"/>
</dbReference>
<dbReference type="CDD" id="cd00082">
    <property type="entry name" value="HisKA"/>
    <property type="match status" value="1"/>
</dbReference>
<dbReference type="PROSITE" id="PS50109">
    <property type="entry name" value="HIS_KIN"/>
    <property type="match status" value="1"/>
</dbReference>
<dbReference type="SMART" id="SM00388">
    <property type="entry name" value="HisKA"/>
    <property type="match status" value="1"/>
</dbReference>
<feature type="transmembrane region" description="Helical" evidence="15">
    <location>
        <begin position="9"/>
        <end position="29"/>
    </location>
</feature>
<evidence type="ECO:0000259" key="17">
    <source>
        <dbReference type="PROSITE" id="PS50885"/>
    </source>
</evidence>
<feature type="coiled-coil region" evidence="14">
    <location>
        <begin position="69"/>
        <end position="110"/>
    </location>
</feature>
<evidence type="ECO:0000256" key="5">
    <source>
        <dbReference type="ARBA" id="ARBA00022553"/>
    </source>
</evidence>
<dbReference type="FunFam" id="1.10.287.130:FF:000008">
    <property type="entry name" value="Two-component sensor histidine kinase"/>
    <property type="match status" value="1"/>
</dbReference>
<dbReference type="SUPFAM" id="SSF55874">
    <property type="entry name" value="ATPase domain of HSP90 chaperone/DNA topoisomerase II/histidine kinase"/>
    <property type="match status" value="1"/>
</dbReference>
<evidence type="ECO:0000256" key="2">
    <source>
        <dbReference type="ARBA" id="ARBA00004651"/>
    </source>
</evidence>
<evidence type="ECO:0000256" key="11">
    <source>
        <dbReference type="ARBA" id="ARBA00022989"/>
    </source>
</evidence>
<feature type="transmembrane region" description="Helical" evidence="15">
    <location>
        <begin position="426"/>
        <end position="444"/>
    </location>
</feature>
<keyword evidence="12" id="KW-0902">Two-component regulatory system</keyword>
<organism evidence="18 19">
    <name type="scientific">Ornithinibacillus bavariensis</name>
    <dbReference type="NCBI Taxonomy" id="545502"/>
    <lineage>
        <taxon>Bacteria</taxon>
        <taxon>Bacillati</taxon>
        <taxon>Bacillota</taxon>
        <taxon>Bacilli</taxon>
        <taxon>Bacillales</taxon>
        <taxon>Bacillaceae</taxon>
        <taxon>Ornithinibacillus</taxon>
    </lineage>
</organism>
<dbReference type="InterPro" id="IPR036097">
    <property type="entry name" value="HisK_dim/P_sf"/>
</dbReference>
<dbReference type="EC" id="2.7.13.3" evidence="3"/>
<dbReference type="SMART" id="SM00387">
    <property type="entry name" value="HATPase_c"/>
    <property type="match status" value="1"/>
</dbReference>
<dbReference type="AlphaFoldDB" id="A0A919XA75"/>
<evidence type="ECO:0000256" key="7">
    <source>
        <dbReference type="ARBA" id="ARBA00022692"/>
    </source>
</evidence>
<feature type="transmembrane region" description="Helical" evidence="15">
    <location>
        <begin position="349"/>
        <end position="377"/>
    </location>
</feature>
<feature type="transmembrane region" description="Helical" evidence="15">
    <location>
        <begin position="273"/>
        <end position="293"/>
    </location>
</feature>
<dbReference type="Gene3D" id="1.10.287.130">
    <property type="match status" value="1"/>
</dbReference>
<keyword evidence="19" id="KW-1185">Reference proteome</keyword>
<protein>
    <recommendedName>
        <fullName evidence="3">histidine kinase</fullName>
        <ecNumber evidence="3">2.7.13.3</ecNumber>
    </recommendedName>
</protein>
<feature type="transmembrane region" description="Helical" evidence="15">
    <location>
        <begin position="317"/>
        <end position="343"/>
    </location>
</feature>
<evidence type="ECO:0000256" key="3">
    <source>
        <dbReference type="ARBA" id="ARBA00012438"/>
    </source>
</evidence>
<dbReference type="GO" id="GO:0005886">
    <property type="term" value="C:plasma membrane"/>
    <property type="evidence" value="ECO:0007669"/>
    <property type="project" value="UniProtKB-SubCell"/>
</dbReference>
<feature type="domain" description="Histidine kinase" evidence="16">
    <location>
        <begin position="536"/>
        <end position="750"/>
    </location>
</feature>
<keyword evidence="4" id="KW-1003">Cell membrane</keyword>
<dbReference type="PANTHER" id="PTHR45528">
    <property type="entry name" value="SENSOR HISTIDINE KINASE CPXA"/>
    <property type="match status" value="1"/>
</dbReference>
<keyword evidence="14" id="KW-0175">Coiled coil</keyword>
<evidence type="ECO:0000256" key="9">
    <source>
        <dbReference type="ARBA" id="ARBA00022777"/>
    </source>
</evidence>
<dbReference type="InterPro" id="IPR003661">
    <property type="entry name" value="HisK_dim/P_dom"/>
</dbReference>
<comment type="caution">
    <text evidence="18">The sequence shown here is derived from an EMBL/GenBank/DDBJ whole genome shotgun (WGS) entry which is preliminary data.</text>
</comment>
<evidence type="ECO:0000256" key="14">
    <source>
        <dbReference type="SAM" id="Coils"/>
    </source>
</evidence>
<evidence type="ECO:0000256" key="10">
    <source>
        <dbReference type="ARBA" id="ARBA00022840"/>
    </source>
</evidence>
<dbReference type="PANTHER" id="PTHR45528:SF1">
    <property type="entry name" value="SENSOR HISTIDINE KINASE CPXA"/>
    <property type="match status" value="1"/>
</dbReference>
<name>A0A919XA75_9BACI</name>
<evidence type="ECO:0000256" key="8">
    <source>
        <dbReference type="ARBA" id="ARBA00022741"/>
    </source>
</evidence>
<dbReference type="CDD" id="cd06225">
    <property type="entry name" value="HAMP"/>
    <property type="match status" value="1"/>
</dbReference>
<reference evidence="18" key="1">
    <citation type="submission" date="2021-03" db="EMBL/GenBank/DDBJ databases">
        <title>Antimicrobial resistance genes in bacteria isolated from Japanese honey, and their potential for conferring macrolide and lincosamide resistance in the American foulbrood pathogen Paenibacillus larvae.</title>
        <authorList>
            <person name="Okamoto M."/>
            <person name="Kumagai M."/>
            <person name="Kanamori H."/>
            <person name="Takamatsu D."/>
        </authorList>
    </citation>
    <scope>NUCLEOTIDE SEQUENCE</scope>
    <source>
        <strain evidence="18">J43TS3</strain>
    </source>
</reference>
<dbReference type="GO" id="GO:0000155">
    <property type="term" value="F:phosphorelay sensor kinase activity"/>
    <property type="evidence" value="ECO:0007669"/>
    <property type="project" value="InterPro"/>
</dbReference>
<evidence type="ECO:0000256" key="13">
    <source>
        <dbReference type="ARBA" id="ARBA00023136"/>
    </source>
</evidence>
<dbReference type="InterPro" id="IPR050398">
    <property type="entry name" value="HssS/ArlS-like"/>
</dbReference>
<evidence type="ECO:0000259" key="16">
    <source>
        <dbReference type="PROSITE" id="PS50109"/>
    </source>
</evidence>
<dbReference type="Pfam" id="PF02518">
    <property type="entry name" value="HATPase_c"/>
    <property type="match status" value="1"/>
</dbReference>
<keyword evidence="6" id="KW-0808">Transferase</keyword>
<gene>
    <name evidence="18" type="ORF">J43TS3_33250</name>
</gene>
<feature type="domain" description="HAMP" evidence="17">
    <location>
        <begin position="476"/>
        <end position="521"/>
    </location>
</feature>
<dbReference type="PRINTS" id="PR00344">
    <property type="entry name" value="BCTRLSENSOR"/>
</dbReference>
<evidence type="ECO:0000256" key="12">
    <source>
        <dbReference type="ARBA" id="ARBA00023012"/>
    </source>
</evidence>
<evidence type="ECO:0000256" key="15">
    <source>
        <dbReference type="SAM" id="Phobius"/>
    </source>
</evidence>
<dbReference type="EMBL" id="BORP01000008">
    <property type="protein sequence ID" value="GIO28714.1"/>
    <property type="molecule type" value="Genomic_DNA"/>
</dbReference>
<dbReference type="Pfam" id="PF00512">
    <property type="entry name" value="HisKA"/>
    <property type="match status" value="1"/>
</dbReference>
<keyword evidence="13 15" id="KW-0472">Membrane</keyword>
<dbReference type="InterPro" id="IPR036890">
    <property type="entry name" value="HATPase_C_sf"/>
</dbReference>
<evidence type="ECO:0000256" key="4">
    <source>
        <dbReference type="ARBA" id="ARBA00022475"/>
    </source>
</evidence>
<evidence type="ECO:0000313" key="19">
    <source>
        <dbReference type="Proteomes" id="UP000676917"/>
    </source>
</evidence>
<dbReference type="GO" id="GO:0005524">
    <property type="term" value="F:ATP binding"/>
    <property type="evidence" value="ECO:0007669"/>
    <property type="project" value="UniProtKB-KW"/>
</dbReference>